<dbReference type="InterPro" id="IPR016181">
    <property type="entry name" value="Acyl_CoA_acyltransferase"/>
</dbReference>
<dbReference type="Pfam" id="PF00583">
    <property type="entry name" value="Acetyltransf_1"/>
    <property type="match status" value="1"/>
</dbReference>
<dbReference type="Gene3D" id="3.40.630.30">
    <property type="match status" value="1"/>
</dbReference>
<proteinExistence type="predicted"/>
<feature type="domain" description="N-acetyltransferase" evidence="1">
    <location>
        <begin position="23"/>
        <end position="184"/>
    </location>
</feature>
<dbReference type="SUPFAM" id="SSF55729">
    <property type="entry name" value="Acyl-CoA N-acyltransferases (Nat)"/>
    <property type="match status" value="1"/>
</dbReference>
<comment type="caution">
    <text evidence="2">The sequence shown here is derived from an EMBL/GenBank/DDBJ whole genome shotgun (WGS) entry which is preliminary data.</text>
</comment>
<evidence type="ECO:0000313" key="2">
    <source>
        <dbReference type="EMBL" id="MBV4397414.1"/>
    </source>
</evidence>
<keyword evidence="3" id="KW-1185">Reference proteome</keyword>
<name>A0ABS6NPW6_9BURK</name>
<sequence>MPTPVLVRAQASIRKKIASMFSYSLRKLLLPDIDAILDIQRQAYVAELCERKEVLESKVMAASVPGTSWGIFREAELCAYAIAYPWSNERIPVWDHPHVALSEPCNSIYIHDIAVATPHLRRGLAEKMLLCLFDRAAFLGLDKALLIAVQGAHQYWQRFGFEVCPQVSASSFGDDALCMRRDIRVLCSET</sequence>
<accession>A0ABS6NPW6</accession>
<evidence type="ECO:0000313" key="3">
    <source>
        <dbReference type="Proteomes" id="UP000722165"/>
    </source>
</evidence>
<gene>
    <name evidence="2" type="ORF">KU392_09135</name>
</gene>
<dbReference type="InterPro" id="IPR000182">
    <property type="entry name" value="GNAT_dom"/>
</dbReference>
<dbReference type="PROSITE" id="PS51186">
    <property type="entry name" value="GNAT"/>
    <property type="match status" value="1"/>
</dbReference>
<reference evidence="2 3" key="1">
    <citation type="submission" date="2021-06" db="EMBL/GenBank/DDBJ databases">
        <authorList>
            <person name="Lu T."/>
            <person name="Wang Q."/>
            <person name="Han X."/>
        </authorList>
    </citation>
    <scope>NUCLEOTIDE SEQUENCE [LARGE SCALE GENOMIC DNA]</scope>
    <source>
        <strain evidence="2 3">LAM0050</strain>
    </source>
</reference>
<organism evidence="2 3">
    <name type="scientific">Advenella alkanexedens</name>
    <dbReference type="NCBI Taxonomy" id="1481665"/>
    <lineage>
        <taxon>Bacteria</taxon>
        <taxon>Pseudomonadati</taxon>
        <taxon>Pseudomonadota</taxon>
        <taxon>Betaproteobacteria</taxon>
        <taxon>Burkholderiales</taxon>
        <taxon>Alcaligenaceae</taxon>
    </lineage>
</organism>
<dbReference type="EMBL" id="JAHSPR010000006">
    <property type="protein sequence ID" value="MBV4397414.1"/>
    <property type="molecule type" value="Genomic_DNA"/>
</dbReference>
<protein>
    <submittedName>
        <fullName evidence="2">GNAT family N-acetyltransferase</fullName>
    </submittedName>
</protein>
<evidence type="ECO:0000259" key="1">
    <source>
        <dbReference type="PROSITE" id="PS51186"/>
    </source>
</evidence>
<dbReference type="Proteomes" id="UP000722165">
    <property type="component" value="Unassembled WGS sequence"/>
</dbReference>
<dbReference type="RefSeq" id="WP_217735134.1">
    <property type="nucleotide sequence ID" value="NZ_JAHSPR010000006.1"/>
</dbReference>